<dbReference type="InterPro" id="IPR050659">
    <property type="entry name" value="Peptidase_M24B"/>
</dbReference>
<dbReference type="GO" id="GO:0004177">
    <property type="term" value="F:aminopeptidase activity"/>
    <property type="evidence" value="ECO:0007669"/>
    <property type="project" value="UniProtKB-KW"/>
</dbReference>
<dbReference type="GO" id="GO:0046872">
    <property type="term" value="F:metal ion binding"/>
    <property type="evidence" value="ECO:0007669"/>
    <property type="project" value="UniProtKB-KW"/>
</dbReference>
<keyword evidence="2" id="KW-0378">Hydrolase</keyword>
<keyword evidence="5" id="KW-0645">Protease</keyword>
<comment type="similarity">
    <text evidence="3">Belongs to the peptidase M24B family.</text>
</comment>
<dbReference type="PROSITE" id="PS00491">
    <property type="entry name" value="PROLINE_PEPTIDASE"/>
    <property type="match status" value="1"/>
</dbReference>
<comment type="caution">
    <text evidence="5">The sequence shown here is derived from an EMBL/GenBank/DDBJ whole genome shotgun (WGS) entry which is preliminary data.</text>
</comment>
<keyword evidence="5" id="KW-0031">Aminopeptidase</keyword>
<accession>A0A7C4XA76</accession>
<dbReference type="EMBL" id="DTGZ01000043">
    <property type="protein sequence ID" value="HGV97134.1"/>
    <property type="molecule type" value="Genomic_DNA"/>
</dbReference>
<dbReference type="Gene3D" id="3.90.230.10">
    <property type="entry name" value="Creatinase/methionine aminopeptidase superfamily"/>
    <property type="match status" value="1"/>
</dbReference>
<feature type="domain" description="Peptidase M24" evidence="4">
    <location>
        <begin position="159"/>
        <end position="386"/>
    </location>
</feature>
<keyword evidence="1 3" id="KW-0479">Metal-binding</keyword>
<evidence type="ECO:0000256" key="3">
    <source>
        <dbReference type="RuleBase" id="RU000590"/>
    </source>
</evidence>
<dbReference type="InterPro" id="IPR001131">
    <property type="entry name" value="Peptidase_M24B_aminopep-P_CS"/>
</dbReference>
<sequence>MKKDLNILMVREDVDAIFAMGSPVRDPTMFYLLNGVKVSGFYVKKKNHSAYLIHHPMEREEAKKTRLKLINISQYRVWEIYNRYPDKIKAEAVLINTILEDFKVRGRVAFYGNRDWGSGYNLLKRIRNLNKNIEILYEPKKSLISEARMTKDKEEIDRIKRARDGVVSAFNETIKAVQKMEVKNGMIYKERHRQLFIRDLKEMLSKRLFENGLINSSGLIVAQARDAGIPHNSGENDEPVKLGKTIVFDIFPQEIDGGYYFDFTRTICFGKAPEEIKKEYTIVKEAQELAIENLKIGRRTTEIEIAVCNFFEKNGHSTPLTNPKTQKGYCHSLGHGLGLNVHEGPEFGLSKTNYDRLEPGMVFTIEPGLYYPEKGYGIRLEDVIYLDQNGKVIDLTKFPKKLEVEI</sequence>
<protein>
    <submittedName>
        <fullName evidence="5">Aminopeptidase P family protein</fullName>
    </submittedName>
</protein>
<evidence type="ECO:0000256" key="2">
    <source>
        <dbReference type="ARBA" id="ARBA00022801"/>
    </source>
</evidence>
<evidence type="ECO:0000256" key="1">
    <source>
        <dbReference type="ARBA" id="ARBA00022723"/>
    </source>
</evidence>
<dbReference type="SUPFAM" id="SSF55920">
    <property type="entry name" value="Creatinase/aminopeptidase"/>
    <property type="match status" value="1"/>
</dbReference>
<dbReference type="PANTHER" id="PTHR46112:SF2">
    <property type="entry name" value="XAA-PRO AMINOPEPTIDASE P-RELATED"/>
    <property type="match status" value="1"/>
</dbReference>
<dbReference type="InterPro" id="IPR000994">
    <property type="entry name" value="Pept_M24"/>
</dbReference>
<evidence type="ECO:0000313" key="5">
    <source>
        <dbReference type="EMBL" id="HGV97134.1"/>
    </source>
</evidence>
<reference evidence="5" key="1">
    <citation type="journal article" date="2020" name="mSystems">
        <title>Genome- and Community-Level Interaction Insights into Carbon Utilization and Element Cycling Functions of Hydrothermarchaeota in Hydrothermal Sediment.</title>
        <authorList>
            <person name="Zhou Z."/>
            <person name="Liu Y."/>
            <person name="Xu W."/>
            <person name="Pan J."/>
            <person name="Luo Z.H."/>
            <person name="Li M."/>
        </authorList>
    </citation>
    <scope>NUCLEOTIDE SEQUENCE [LARGE SCALE GENOMIC DNA]</scope>
    <source>
        <strain evidence="5">SpSt-774</strain>
    </source>
</reference>
<name>A0A7C4XA76_UNCW3</name>
<gene>
    <name evidence="5" type="ORF">ENV60_02430</name>
</gene>
<dbReference type="InterPro" id="IPR036005">
    <property type="entry name" value="Creatinase/aminopeptidase-like"/>
</dbReference>
<organism evidence="5">
    <name type="scientific">candidate division WOR-3 bacterium</name>
    <dbReference type="NCBI Taxonomy" id="2052148"/>
    <lineage>
        <taxon>Bacteria</taxon>
        <taxon>Bacteria division WOR-3</taxon>
    </lineage>
</organism>
<proteinExistence type="inferred from homology"/>
<dbReference type="Pfam" id="PF00557">
    <property type="entry name" value="Peptidase_M24"/>
    <property type="match status" value="1"/>
</dbReference>
<dbReference type="PANTHER" id="PTHR46112">
    <property type="entry name" value="AMINOPEPTIDASE"/>
    <property type="match status" value="1"/>
</dbReference>
<dbReference type="AlphaFoldDB" id="A0A7C4XA76"/>
<evidence type="ECO:0000259" key="4">
    <source>
        <dbReference type="Pfam" id="PF00557"/>
    </source>
</evidence>